<accession>A0A0A8UQJ8</accession>
<evidence type="ECO:0000313" key="1">
    <source>
        <dbReference type="EMBL" id="CEK09377.1"/>
    </source>
</evidence>
<protein>
    <submittedName>
        <fullName evidence="1">Uncharacterized protein</fullName>
    </submittedName>
</protein>
<dbReference type="EMBL" id="LN681225">
    <property type="protein sequence ID" value="CEK09377.1"/>
    <property type="molecule type" value="Genomic_DNA"/>
</dbReference>
<gene>
    <name evidence="1" type="ORF">LHA_0265</name>
</gene>
<reference evidence="2" key="1">
    <citation type="submission" date="2014-09" db="EMBL/GenBank/DDBJ databases">
        <authorList>
            <person name="Gomez-Valero L."/>
        </authorList>
    </citation>
    <scope>NUCLEOTIDE SEQUENCE [LARGE SCALE GENOMIC DNA]</scope>
    <source>
        <strain evidence="2">ATCC35250</strain>
    </source>
</reference>
<organism evidence="1 2">
    <name type="scientific">Legionella hackeliae</name>
    <dbReference type="NCBI Taxonomy" id="449"/>
    <lineage>
        <taxon>Bacteria</taxon>
        <taxon>Pseudomonadati</taxon>
        <taxon>Pseudomonadota</taxon>
        <taxon>Gammaproteobacteria</taxon>
        <taxon>Legionellales</taxon>
        <taxon>Legionellaceae</taxon>
        <taxon>Legionella</taxon>
    </lineage>
</organism>
<dbReference type="AlphaFoldDB" id="A0A0A8UQJ8"/>
<name>A0A0A8UQJ8_LEGHA</name>
<dbReference type="Proteomes" id="UP000032803">
    <property type="component" value="Chromosome I"/>
</dbReference>
<keyword evidence="2" id="KW-1185">Reference proteome</keyword>
<evidence type="ECO:0000313" key="2">
    <source>
        <dbReference type="Proteomes" id="UP000032803"/>
    </source>
</evidence>
<proteinExistence type="predicted"/>
<sequence>MGLQEIIIARQIIHDFFVHNYRDTTSPISKDYPGALHHTAKDILNLSQKAGREGKKFIYVLYLIDFLETISFFIQEET</sequence>
<dbReference type="STRING" id="449.LHA_0265"/>
<dbReference type="HOGENOM" id="CLU_2617659_0_0_6"/>
<dbReference type="KEGG" id="lha:LHA_0265"/>